<gene>
    <name evidence="1" type="ORF">BJA5080_05477</name>
</gene>
<dbReference type="EMBL" id="ADOU02000008">
    <property type="protein sequence ID" value="KGJ63680.1"/>
    <property type="molecule type" value="Genomic_DNA"/>
</dbReference>
<sequence>MEPHPDQWLALDEQERIDLVLAYHRHAGIRLPREQLHAVIHAIVENQIADAELPVRRTAQRLMSEGLDRHDAVHAIGSVLAGHINDQMREIKSDADHADMPPDRDPNADYFAELEALTAEGWLRST</sequence>
<reference evidence="1 2" key="1">
    <citation type="journal article" date="2014" name="BMC Genomics">
        <title>Comparative genomics of Bradyrhizobium japonicum CPAC 15 and Bradyrhizobium diazoefficiens CPAC 7: elite model strains for understanding symbiotic performance with soybean.</title>
        <authorList>
            <person name="Siqueira A.F."/>
            <person name="Ormeno-Orrillo E."/>
            <person name="Souza R.C."/>
            <person name="Rodrigues E.P."/>
            <person name="Almeida L.G."/>
            <person name="Barcellos F.G."/>
            <person name="Batista J.S."/>
            <person name="Nakatami A.S."/>
            <person name="Martinez-Romero E."/>
            <person name="Vasconcelos A.T."/>
            <person name="Hungria M."/>
        </authorList>
    </citation>
    <scope>NUCLEOTIDE SEQUENCE [LARGE SCALE GENOMIC DNA]</scope>
    <source>
        <strain evidence="1 2">SEMIA 5080</strain>
    </source>
</reference>
<accession>A0A837C369</accession>
<name>A0A837C369_9BRAD</name>
<comment type="caution">
    <text evidence="1">The sequence shown here is derived from an EMBL/GenBank/DDBJ whole genome shotgun (WGS) entry which is preliminary data.</text>
</comment>
<evidence type="ECO:0000313" key="2">
    <source>
        <dbReference type="Proteomes" id="UP000024900"/>
    </source>
</evidence>
<protein>
    <submittedName>
        <fullName evidence="1">Uncharacterized protein</fullName>
    </submittedName>
</protein>
<dbReference type="AlphaFoldDB" id="A0A837C369"/>
<evidence type="ECO:0000313" key="1">
    <source>
        <dbReference type="EMBL" id="KGJ63680.1"/>
    </source>
</evidence>
<organism evidence="1 2">
    <name type="scientific">Bradyrhizobium diazoefficiens SEMIA 5080</name>
    <dbReference type="NCBI Taxonomy" id="754504"/>
    <lineage>
        <taxon>Bacteria</taxon>
        <taxon>Pseudomonadati</taxon>
        <taxon>Pseudomonadota</taxon>
        <taxon>Alphaproteobacteria</taxon>
        <taxon>Hyphomicrobiales</taxon>
        <taxon>Nitrobacteraceae</taxon>
        <taxon>Bradyrhizobium</taxon>
    </lineage>
</organism>
<proteinExistence type="predicted"/>
<dbReference type="Proteomes" id="UP000024900">
    <property type="component" value="Unassembled WGS sequence"/>
</dbReference>